<dbReference type="STRING" id="4072.A0A2G3A2I5"/>
<evidence type="ECO:0000313" key="3">
    <source>
        <dbReference type="Proteomes" id="UP000222542"/>
    </source>
</evidence>
<name>A0A2G3A2I5_CAPAN</name>
<proteinExistence type="predicted"/>
<feature type="region of interest" description="Disordered" evidence="1">
    <location>
        <begin position="1"/>
        <end position="28"/>
    </location>
</feature>
<evidence type="ECO:0000256" key="1">
    <source>
        <dbReference type="SAM" id="MobiDB-lite"/>
    </source>
</evidence>
<dbReference type="Proteomes" id="UP000222542">
    <property type="component" value="Unassembled WGS sequence"/>
</dbReference>
<dbReference type="Gramene" id="PHT88444">
    <property type="protein sequence ID" value="PHT88444"/>
    <property type="gene ID" value="T459_10550"/>
</dbReference>
<reference evidence="2 3" key="1">
    <citation type="journal article" date="2014" name="Nat. Genet.">
        <title>Genome sequence of the hot pepper provides insights into the evolution of pungency in Capsicum species.</title>
        <authorList>
            <person name="Kim S."/>
            <person name="Park M."/>
            <person name="Yeom S.I."/>
            <person name="Kim Y.M."/>
            <person name="Lee J.M."/>
            <person name="Lee H.A."/>
            <person name="Seo E."/>
            <person name="Choi J."/>
            <person name="Cheong K."/>
            <person name="Kim K.T."/>
            <person name="Jung K."/>
            <person name="Lee G.W."/>
            <person name="Oh S.K."/>
            <person name="Bae C."/>
            <person name="Kim S.B."/>
            <person name="Lee H.Y."/>
            <person name="Kim S.Y."/>
            <person name="Kim M.S."/>
            <person name="Kang B.C."/>
            <person name="Jo Y.D."/>
            <person name="Yang H.B."/>
            <person name="Jeong H.J."/>
            <person name="Kang W.H."/>
            <person name="Kwon J.K."/>
            <person name="Shin C."/>
            <person name="Lim J.Y."/>
            <person name="Park J.H."/>
            <person name="Huh J.H."/>
            <person name="Kim J.S."/>
            <person name="Kim B.D."/>
            <person name="Cohen O."/>
            <person name="Paran I."/>
            <person name="Suh M.C."/>
            <person name="Lee S.B."/>
            <person name="Kim Y.K."/>
            <person name="Shin Y."/>
            <person name="Noh S.J."/>
            <person name="Park J."/>
            <person name="Seo Y.S."/>
            <person name="Kwon S.Y."/>
            <person name="Kim H.A."/>
            <person name="Park J.M."/>
            <person name="Kim H.J."/>
            <person name="Choi S.B."/>
            <person name="Bosland P.W."/>
            <person name="Reeves G."/>
            <person name="Jo S.H."/>
            <person name="Lee B.W."/>
            <person name="Cho H.T."/>
            <person name="Choi H.S."/>
            <person name="Lee M.S."/>
            <person name="Yu Y."/>
            <person name="Do Choi Y."/>
            <person name="Park B.S."/>
            <person name="van Deynze A."/>
            <person name="Ashrafi H."/>
            <person name="Hill T."/>
            <person name="Kim W.T."/>
            <person name="Pai H.S."/>
            <person name="Ahn H.K."/>
            <person name="Yeam I."/>
            <person name="Giovannoni J.J."/>
            <person name="Rose J.K."/>
            <person name="Sorensen I."/>
            <person name="Lee S.J."/>
            <person name="Kim R.W."/>
            <person name="Choi I.Y."/>
            <person name="Choi B.S."/>
            <person name="Lim J.S."/>
            <person name="Lee Y.H."/>
            <person name="Choi D."/>
        </authorList>
    </citation>
    <scope>NUCLEOTIDE SEQUENCE [LARGE SCALE GENOMIC DNA]</scope>
    <source>
        <strain evidence="3">cv. CM334</strain>
    </source>
</reference>
<dbReference type="EMBL" id="AYRZ02000003">
    <property type="protein sequence ID" value="PHT88444.1"/>
    <property type="molecule type" value="Genomic_DNA"/>
</dbReference>
<evidence type="ECO:0000313" key="2">
    <source>
        <dbReference type="EMBL" id="PHT88444.1"/>
    </source>
</evidence>
<feature type="region of interest" description="Disordered" evidence="1">
    <location>
        <begin position="44"/>
        <end position="118"/>
    </location>
</feature>
<keyword evidence="3" id="KW-1185">Reference proteome</keyword>
<feature type="compositionally biased region" description="Basic residues" evidence="1">
    <location>
        <begin position="103"/>
        <end position="118"/>
    </location>
</feature>
<comment type="caution">
    <text evidence="2">The sequence shown here is derived from an EMBL/GenBank/DDBJ whole genome shotgun (WGS) entry which is preliminary data.</text>
</comment>
<accession>A0A2G3A2I5</accession>
<gene>
    <name evidence="2" type="ORF">T459_10550</name>
</gene>
<dbReference type="AlphaFoldDB" id="A0A2G3A2I5"/>
<sequence>MGKAPYTPYAKRRKPTAKYCSQQKRDPDLYTNSDLTVIKFLPKSGQGESDQFGNGASKAQLENAAKKELDSEATHASRKRAWKPNFLNKPDEGYDHAWSSGGRRSKAHNLLKGRGKPY</sequence>
<feature type="compositionally biased region" description="Basic and acidic residues" evidence="1">
    <location>
        <begin position="64"/>
        <end position="75"/>
    </location>
</feature>
<reference evidence="2 3" key="2">
    <citation type="journal article" date="2017" name="Genome Biol.">
        <title>New reference genome sequences of hot pepper reveal the massive evolution of plant disease-resistance genes by retroduplication.</title>
        <authorList>
            <person name="Kim S."/>
            <person name="Park J."/>
            <person name="Yeom S.I."/>
            <person name="Kim Y.M."/>
            <person name="Seo E."/>
            <person name="Kim K.T."/>
            <person name="Kim M.S."/>
            <person name="Lee J.M."/>
            <person name="Cheong K."/>
            <person name="Shin H.S."/>
            <person name="Kim S.B."/>
            <person name="Han K."/>
            <person name="Lee J."/>
            <person name="Park M."/>
            <person name="Lee H.A."/>
            <person name="Lee H.Y."/>
            <person name="Lee Y."/>
            <person name="Oh S."/>
            <person name="Lee J.H."/>
            <person name="Choi E."/>
            <person name="Choi E."/>
            <person name="Lee S.E."/>
            <person name="Jeon J."/>
            <person name="Kim H."/>
            <person name="Choi G."/>
            <person name="Song H."/>
            <person name="Lee J."/>
            <person name="Lee S.C."/>
            <person name="Kwon J.K."/>
            <person name="Lee H.Y."/>
            <person name="Koo N."/>
            <person name="Hong Y."/>
            <person name="Kim R.W."/>
            <person name="Kang W.H."/>
            <person name="Huh J.H."/>
            <person name="Kang B.C."/>
            <person name="Yang T.J."/>
            <person name="Lee Y.H."/>
            <person name="Bennetzen J.L."/>
            <person name="Choi D."/>
        </authorList>
    </citation>
    <scope>NUCLEOTIDE SEQUENCE [LARGE SCALE GENOMIC DNA]</scope>
    <source>
        <strain evidence="3">cv. CM334</strain>
    </source>
</reference>
<organism evidence="2 3">
    <name type="scientific">Capsicum annuum</name>
    <name type="common">Capsicum pepper</name>
    <dbReference type="NCBI Taxonomy" id="4072"/>
    <lineage>
        <taxon>Eukaryota</taxon>
        <taxon>Viridiplantae</taxon>
        <taxon>Streptophyta</taxon>
        <taxon>Embryophyta</taxon>
        <taxon>Tracheophyta</taxon>
        <taxon>Spermatophyta</taxon>
        <taxon>Magnoliopsida</taxon>
        <taxon>eudicotyledons</taxon>
        <taxon>Gunneridae</taxon>
        <taxon>Pentapetalae</taxon>
        <taxon>asterids</taxon>
        <taxon>lamiids</taxon>
        <taxon>Solanales</taxon>
        <taxon>Solanaceae</taxon>
        <taxon>Solanoideae</taxon>
        <taxon>Capsiceae</taxon>
        <taxon>Capsicum</taxon>
    </lineage>
</organism>
<protein>
    <submittedName>
        <fullName evidence="2">Uncharacterized protein</fullName>
    </submittedName>
</protein>